<keyword evidence="2" id="KW-1185">Reference proteome</keyword>
<sequence length="70" mass="7672">MKRCDAEASHSLLDRVVKVDKILRTSHNRFALMDACMGVGRLVVKNICGLRPIAADAAILKCDTTFLNAN</sequence>
<gene>
    <name evidence="1" type="ORF">EHE19_002780</name>
</gene>
<organism evidence="1 2">
    <name type="scientific">Ruminiclostridium herbifermentans</name>
    <dbReference type="NCBI Taxonomy" id="2488810"/>
    <lineage>
        <taxon>Bacteria</taxon>
        <taxon>Bacillati</taxon>
        <taxon>Bacillota</taxon>
        <taxon>Clostridia</taxon>
        <taxon>Eubacteriales</taxon>
        <taxon>Oscillospiraceae</taxon>
        <taxon>Ruminiclostridium</taxon>
    </lineage>
</organism>
<dbReference type="EMBL" id="CP061336">
    <property type="protein sequence ID" value="QNU67469.1"/>
    <property type="molecule type" value="Genomic_DNA"/>
</dbReference>
<reference evidence="1 2" key="1">
    <citation type="submission" date="2020-09" db="EMBL/GenBank/DDBJ databases">
        <title>Characterization and genome sequencing of Ruminiclostridium sp. nov. MA18.</title>
        <authorList>
            <person name="Rettenmaier R."/>
            <person name="Kowollik M.-L."/>
            <person name="Liebl W."/>
            <person name="Zverlov V."/>
        </authorList>
    </citation>
    <scope>NUCLEOTIDE SEQUENCE [LARGE SCALE GENOMIC DNA]</scope>
    <source>
        <strain evidence="1 2">MA18</strain>
    </source>
</reference>
<dbReference type="AlphaFoldDB" id="A0A7H1VQ07"/>
<name>A0A7H1VQ07_9FIRM</name>
<proteinExistence type="predicted"/>
<evidence type="ECO:0000313" key="1">
    <source>
        <dbReference type="EMBL" id="QNU67469.1"/>
    </source>
</evidence>
<dbReference type="Proteomes" id="UP000306409">
    <property type="component" value="Chromosome"/>
</dbReference>
<protein>
    <submittedName>
        <fullName evidence="1">Uncharacterized protein</fullName>
    </submittedName>
</protein>
<evidence type="ECO:0000313" key="2">
    <source>
        <dbReference type="Proteomes" id="UP000306409"/>
    </source>
</evidence>
<dbReference type="KEGG" id="rher:EHE19_002780"/>
<accession>A0A7H1VQ07</accession>